<comment type="caution">
    <text evidence="1">The sequence shown here is derived from an EMBL/GenBank/DDBJ whole genome shotgun (WGS) entry which is preliminary data.</text>
</comment>
<reference evidence="1" key="2">
    <citation type="submission" date="2020-11" db="EMBL/GenBank/DDBJ databases">
        <authorList>
            <person name="McCartney M.A."/>
            <person name="Auch B."/>
            <person name="Kono T."/>
            <person name="Mallez S."/>
            <person name="Becker A."/>
            <person name="Gohl D.M."/>
            <person name="Silverstein K.A.T."/>
            <person name="Koren S."/>
            <person name="Bechman K.B."/>
            <person name="Herman A."/>
            <person name="Abrahante J.E."/>
            <person name="Garbe J."/>
        </authorList>
    </citation>
    <scope>NUCLEOTIDE SEQUENCE</scope>
    <source>
        <strain evidence="1">Duluth1</strain>
        <tissue evidence="1">Whole animal</tissue>
    </source>
</reference>
<evidence type="ECO:0000313" key="1">
    <source>
        <dbReference type="EMBL" id="KAH3806921.1"/>
    </source>
</evidence>
<proteinExistence type="predicted"/>
<dbReference type="Proteomes" id="UP000828390">
    <property type="component" value="Unassembled WGS sequence"/>
</dbReference>
<reference evidence="1" key="1">
    <citation type="journal article" date="2019" name="bioRxiv">
        <title>The Genome of the Zebra Mussel, Dreissena polymorpha: A Resource for Invasive Species Research.</title>
        <authorList>
            <person name="McCartney M.A."/>
            <person name="Auch B."/>
            <person name="Kono T."/>
            <person name="Mallez S."/>
            <person name="Zhang Y."/>
            <person name="Obille A."/>
            <person name="Becker A."/>
            <person name="Abrahante J.E."/>
            <person name="Garbe J."/>
            <person name="Badalamenti J.P."/>
            <person name="Herman A."/>
            <person name="Mangelson H."/>
            <person name="Liachko I."/>
            <person name="Sullivan S."/>
            <person name="Sone E.D."/>
            <person name="Koren S."/>
            <person name="Silverstein K.A.T."/>
            <person name="Beckman K.B."/>
            <person name="Gohl D.M."/>
        </authorList>
    </citation>
    <scope>NUCLEOTIDE SEQUENCE</scope>
    <source>
        <strain evidence="1">Duluth1</strain>
        <tissue evidence="1">Whole animal</tissue>
    </source>
</reference>
<dbReference type="AlphaFoldDB" id="A0A9D4G164"/>
<name>A0A9D4G164_DREPO</name>
<evidence type="ECO:0000313" key="2">
    <source>
        <dbReference type="Proteomes" id="UP000828390"/>
    </source>
</evidence>
<accession>A0A9D4G164</accession>
<keyword evidence="2" id="KW-1185">Reference proteome</keyword>
<organism evidence="1 2">
    <name type="scientific">Dreissena polymorpha</name>
    <name type="common">Zebra mussel</name>
    <name type="synonym">Mytilus polymorpha</name>
    <dbReference type="NCBI Taxonomy" id="45954"/>
    <lineage>
        <taxon>Eukaryota</taxon>
        <taxon>Metazoa</taxon>
        <taxon>Spiralia</taxon>
        <taxon>Lophotrochozoa</taxon>
        <taxon>Mollusca</taxon>
        <taxon>Bivalvia</taxon>
        <taxon>Autobranchia</taxon>
        <taxon>Heteroconchia</taxon>
        <taxon>Euheterodonta</taxon>
        <taxon>Imparidentia</taxon>
        <taxon>Neoheterodontei</taxon>
        <taxon>Myida</taxon>
        <taxon>Dreissenoidea</taxon>
        <taxon>Dreissenidae</taxon>
        <taxon>Dreissena</taxon>
    </lineage>
</organism>
<protein>
    <submittedName>
        <fullName evidence="1">Uncharacterized protein</fullName>
    </submittedName>
</protein>
<sequence>MQISPNTFAYIPTSDRLPEPLAVVSCGRLATVSTGAGVGTDCSGEGSVDGTGVPVIFVTTP</sequence>
<gene>
    <name evidence="1" type="ORF">DPMN_135250</name>
</gene>
<dbReference type="EMBL" id="JAIWYP010000006">
    <property type="protein sequence ID" value="KAH3806921.1"/>
    <property type="molecule type" value="Genomic_DNA"/>
</dbReference>